<gene>
    <name evidence="1" type="ORF">JHL16_24515</name>
</gene>
<organism evidence="1 2">
    <name type="scientific">Taklimakanibacter albus</name>
    <dbReference type="NCBI Taxonomy" id="2800327"/>
    <lineage>
        <taxon>Bacteria</taxon>
        <taxon>Pseudomonadati</taxon>
        <taxon>Pseudomonadota</taxon>
        <taxon>Alphaproteobacteria</taxon>
        <taxon>Hyphomicrobiales</taxon>
        <taxon>Aestuariivirgaceae</taxon>
        <taxon>Taklimakanibacter</taxon>
    </lineage>
</organism>
<dbReference type="Proteomes" id="UP000616151">
    <property type="component" value="Unassembled WGS sequence"/>
</dbReference>
<evidence type="ECO:0000313" key="1">
    <source>
        <dbReference type="EMBL" id="MBK1869546.1"/>
    </source>
</evidence>
<protein>
    <submittedName>
        <fullName evidence="1">DASS family sodium-coupled anion symporter</fullName>
    </submittedName>
</protein>
<evidence type="ECO:0000313" key="2">
    <source>
        <dbReference type="Proteomes" id="UP000616151"/>
    </source>
</evidence>
<reference evidence="1" key="1">
    <citation type="submission" date="2021-01" db="EMBL/GenBank/DDBJ databases">
        <authorList>
            <person name="Sun Q."/>
        </authorList>
    </citation>
    <scope>NUCLEOTIDE SEQUENCE</scope>
    <source>
        <strain evidence="1">YIM B02566</strain>
    </source>
</reference>
<proteinExistence type="predicted"/>
<sequence>MTQAAATFSLPRDSLQAHEASQRLTRFQRRGYQRYLIVRQNVDLNFFWTRRWFFISMLVGFLLMIAPTPEGLTEEGQIVLAMSIMATILFVTEAVPLPTVPLLIIIGQVVLLKVDPTKVAQSLMTDSVLFIMGSLMLAVAIVKQRLDKRIAWAIVQMTGTNVYWISFGITAVCGTIAAFIGEHTVAAMMLPVGVTLITLTSQDPKKVHNLAAVILFSIAYGCSIAGVATPSGGARNAIIISYWKDLFYDPLSPETRRYLMDYLTWAIYAFPMFLIRLPIVAALLVFTFKPETTDMSRAVSRLRTQVIMDGPLKPSGWLTILIFCLTILGWIFLSEQLGLGVIALLGVAAFLVLGLVRWEDINSGVNWGVVLLYAAAISLGVEMTETGAADWVAKSFLDLLENIGAGSGLGFNTAISLLTIGVSNTMTAGAAVAVLGPIVLNTAHVAGQDPIIAGFITAISSAFGYLTPAAQPAFTIIYASGYLKGRDFFTIGSRMMVVSVIILLALASLYWPFIAR</sequence>
<name>A0ACC5RA44_9HYPH</name>
<keyword evidence="2" id="KW-1185">Reference proteome</keyword>
<comment type="caution">
    <text evidence="1">The sequence shown here is derived from an EMBL/GenBank/DDBJ whole genome shotgun (WGS) entry which is preliminary data.</text>
</comment>
<accession>A0ACC5RA44</accession>
<dbReference type="EMBL" id="JAENHL010000008">
    <property type="protein sequence ID" value="MBK1869546.1"/>
    <property type="molecule type" value="Genomic_DNA"/>
</dbReference>